<dbReference type="Proteomes" id="UP000298631">
    <property type="component" value="Chromosome"/>
</dbReference>
<evidence type="ECO:0000313" key="2">
    <source>
        <dbReference type="Proteomes" id="UP000298631"/>
    </source>
</evidence>
<dbReference type="EMBL" id="CP039964">
    <property type="protein sequence ID" value="QCO55027.1"/>
    <property type="molecule type" value="Genomic_DNA"/>
</dbReference>
<reference evidence="1 2" key="1">
    <citation type="submission" date="2019-05" db="EMBL/GenBank/DDBJ databases">
        <title>Pseudorhodobacter turbinis sp. nov., isolated from the gut of the Korean turban shell.</title>
        <authorList>
            <person name="Jeong Y.-S."/>
            <person name="Kang W.-R."/>
            <person name="Bae J.-W."/>
        </authorList>
    </citation>
    <scope>NUCLEOTIDE SEQUENCE [LARGE SCALE GENOMIC DNA]</scope>
    <source>
        <strain evidence="1 2">S12M18</strain>
    </source>
</reference>
<gene>
    <name evidence="1" type="ORF">EOK75_04040</name>
</gene>
<dbReference type="KEGG" id="pseb:EOK75_04040"/>
<protein>
    <submittedName>
        <fullName evidence="1">Uncharacterized protein</fullName>
    </submittedName>
</protein>
<dbReference type="OrthoDB" id="8480032at2"/>
<evidence type="ECO:0000313" key="1">
    <source>
        <dbReference type="EMBL" id="QCO55027.1"/>
    </source>
</evidence>
<accession>A0A4P8EE73</accession>
<sequence>MAYEIHIRRTNDQPISLEEWVKAVDNSENVRLGDAVSIVVTNSTTSEQISNPQLQGVAELYDVGSQVWFPAFRWFEGRITTRASRDFDTFHSHQRSVMRALASQLGAQIVGDEGESYE</sequence>
<dbReference type="RefSeq" id="WP_137192690.1">
    <property type="nucleotide sequence ID" value="NZ_CP039964.1"/>
</dbReference>
<name>A0A4P8EE73_9RHOB</name>
<organism evidence="1 2">
    <name type="scientific">Pseudorhodobacter turbinis</name>
    <dbReference type="NCBI Taxonomy" id="2500533"/>
    <lineage>
        <taxon>Bacteria</taxon>
        <taxon>Pseudomonadati</taxon>
        <taxon>Pseudomonadota</taxon>
        <taxon>Alphaproteobacteria</taxon>
        <taxon>Rhodobacterales</taxon>
        <taxon>Paracoccaceae</taxon>
        <taxon>Pseudorhodobacter</taxon>
    </lineage>
</organism>
<keyword evidence="2" id="KW-1185">Reference proteome</keyword>
<dbReference type="AlphaFoldDB" id="A0A4P8EE73"/>
<proteinExistence type="predicted"/>